<dbReference type="OrthoDB" id="9968959at2"/>
<evidence type="ECO:0000313" key="1">
    <source>
        <dbReference type="EMBL" id="NME89833.1"/>
    </source>
</evidence>
<evidence type="ECO:0000313" key="3">
    <source>
        <dbReference type="Proteomes" id="UP000076947"/>
    </source>
</evidence>
<dbReference type="EMBL" id="JABAFZ010000007">
    <property type="protein sequence ID" value="NME89833.1"/>
    <property type="molecule type" value="Genomic_DNA"/>
</dbReference>
<keyword evidence="3" id="KW-1185">Reference proteome</keyword>
<name>A0A177IV14_9CORY</name>
<proteinExistence type="predicted"/>
<reference evidence="2" key="1">
    <citation type="submission" date="2016-02" db="EMBL/GenBank/DDBJ databases">
        <authorList>
            <person name="Wen L."/>
            <person name="He K."/>
            <person name="Yang H."/>
        </authorList>
    </citation>
    <scope>NUCLEOTIDE SEQUENCE [LARGE SCALE GENOMIC DNA]</scope>
    <source>
        <strain evidence="2">GA-15</strain>
    </source>
</reference>
<evidence type="ECO:0000313" key="4">
    <source>
        <dbReference type="Proteomes" id="UP000544551"/>
    </source>
</evidence>
<gene>
    <name evidence="2" type="ORF">AYJ05_03160</name>
    <name evidence="1" type="ORF">HF853_09175</name>
</gene>
<protein>
    <submittedName>
        <fullName evidence="1">DivIVA domain-containing protein</fullName>
    </submittedName>
</protein>
<dbReference type="Gene3D" id="6.10.250.660">
    <property type="match status" value="1"/>
</dbReference>
<dbReference type="Proteomes" id="UP000544551">
    <property type="component" value="Unassembled WGS sequence"/>
</dbReference>
<reference evidence="3" key="2">
    <citation type="submission" date="2016-02" db="EMBL/GenBank/DDBJ databases">
        <authorList>
            <person name="Kaur G."/>
            <person name="Nair G.R."/>
            <person name="Mayilraj S."/>
        </authorList>
    </citation>
    <scope>NUCLEOTIDE SEQUENCE [LARGE SCALE GENOMIC DNA]</scope>
    <source>
        <strain evidence="3">GA-15</strain>
    </source>
</reference>
<dbReference type="RefSeq" id="WP_066837335.1">
    <property type="nucleotide sequence ID" value="NZ_CANSTI010000045.1"/>
</dbReference>
<accession>A0A177IV14</accession>
<dbReference type="AlphaFoldDB" id="A0A177IV14"/>
<organism evidence="2 3">
    <name type="scientific">Corynebacterium stationis</name>
    <dbReference type="NCBI Taxonomy" id="1705"/>
    <lineage>
        <taxon>Bacteria</taxon>
        <taxon>Bacillati</taxon>
        <taxon>Actinomycetota</taxon>
        <taxon>Actinomycetes</taxon>
        <taxon>Mycobacteriales</taxon>
        <taxon>Corynebacteriaceae</taxon>
        <taxon>Corynebacterium</taxon>
    </lineage>
</organism>
<sequence>MNIVLTIIIVAALIALFAIVATWVLSHFVGKGPVMADLPADEKQATLQGNRAFALHGEYEKVGFSTVKFGYSPAQVDDLLDVLTQELQRTKEELAAQKRSLSTDESSKSE</sequence>
<reference evidence="1 4" key="3">
    <citation type="submission" date="2020-04" db="EMBL/GenBank/DDBJ databases">
        <authorList>
            <person name="Hitch T.C.A."/>
            <person name="Wylensek D."/>
            <person name="Clavel T."/>
        </authorList>
    </citation>
    <scope>NUCLEOTIDE SEQUENCE [LARGE SCALE GENOMIC DNA]</scope>
    <source>
        <strain evidence="1 4">BL-383-APC-3D</strain>
    </source>
</reference>
<dbReference type="STRING" id="1705.CA21670_07630"/>
<dbReference type="EMBL" id="LSTQ01000001">
    <property type="protein sequence ID" value="OAH32670.1"/>
    <property type="molecule type" value="Genomic_DNA"/>
</dbReference>
<comment type="caution">
    <text evidence="2">The sequence shown here is derived from an EMBL/GenBank/DDBJ whole genome shotgun (WGS) entry which is preliminary data.</text>
</comment>
<dbReference type="InterPro" id="IPR019933">
    <property type="entry name" value="DivIVA_domain"/>
</dbReference>
<dbReference type="NCBIfam" id="TIGR03544">
    <property type="entry name" value="DivI1A_domain"/>
    <property type="match status" value="1"/>
</dbReference>
<evidence type="ECO:0000313" key="2">
    <source>
        <dbReference type="EMBL" id="OAH32670.1"/>
    </source>
</evidence>
<dbReference type="Proteomes" id="UP000076947">
    <property type="component" value="Unassembled WGS sequence"/>
</dbReference>